<gene>
    <name evidence="1" type="ORF">V3330_00100</name>
</gene>
<dbReference type="EMBL" id="JAZHOG010000001">
    <property type="protein sequence ID" value="MEJ8566006.1"/>
    <property type="molecule type" value="Genomic_DNA"/>
</dbReference>
<sequence length="567" mass="63892">MKLPFVAMIAGLSAVTLTGLLVTRWAPAAPDAEASALSEIAIHDELVAYLRELDSPVPERPPVHPALALYNAEAIIPPQCYTRTEGQHNPCYVCHQDEMRGRENRMNDGVLQRQYQFSEVGLKNHWRNLFEDRSERVAAITDEEILAWIGQDNYSELAPRLVEADFKGWIPDLKDLDRGAAAFDEEGFARDGSGWVAFNYKPMPSTFWPTNGSTDDVMIRLAPEMRRRADGTESRDVYRANLAILEATIKGLDEVTTHPIDETLIGVDLDEDGILGEARVVRRTDAYVGEATGWFRQEWLYPLGTEFLHTVRYVGIAEDGTIGPSRRMKEVRYMRKHYVLPHFSLYNAYLEEGYAKEAGYLPGYIDQGPHGLDNEMGWLIQGFIEDRRGRLRASTYEENLFCMGCHTSVGSTIDKVYSFARKVDGASGWGYIELHGMPDAPNRGEPRGEIATYLQRAGGGGEFRSNPEMQARWFDADGRVDLARVAAAPDVYTLITPSRERALELNKAYRVLVDDQDYIYGRDASVVPPANVYRQVDPESVPTLPEERAWRWDIRLDWSGPSGSASR</sequence>
<dbReference type="RefSeq" id="WP_354693330.1">
    <property type="nucleotide sequence ID" value="NZ_JAZHOG010000001.1"/>
</dbReference>
<dbReference type="Proteomes" id="UP001359886">
    <property type="component" value="Unassembled WGS sequence"/>
</dbReference>
<evidence type="ECO:0000313" key="1">
    <source>
        <dbReference type="EMBL" id="MEJ8566006.1"/>
    </source>
</evidence>
<evidence type="ECO:0008006" key="3">
    <source>
        <dbReference type="Google" id="ProtNLM"/>
    </source>
</evidence>
<proteinExistence type="predicted"/>
<organism evidence="1 2">
    <name type="scientific">Elongatibacter sediminis</name>
    <dbReference type="NCBI Taxonomy" id="3119006"/>
    <lineage>
        <taxon>Bacteria</taxon>
        <taxon>Pseudomonadati</taxon>
        <taxon>Pseudomonadota</taxon>
        <taxon>Gammaproteobacteria</taxon>
        <taxon>Chromatiales</taxon>
        <taxon>Wenzhouxiangellaceae</taxon>
        <taxon>Elongatibacter</taxon>
    </lineage>
</organism>
<reference evidence="1 2" key="1">
    <citation type="submission" date="2024-02" db="EMBL/GenBank/DDBJ databases">
        <title>A novel Wenzhouxiangellaceae bacterium, isolated from coastal sediments.</title>
        <authorList>
            <person name="Du Z.-J."/>
            <person name="Ye Y.-Q."/>
            <person name="Zhang X.-Y."/>
        </authorList>
    </citation>
    <scope>NUCLEOTIDE SEQUENCE [LARGE SCALE GENOMIC DNA]</scope>
    <source>
        <strain evidence="1 2">CH-27</strain>
    </source>
</reference>
<dbReference type="AlphaFoldDB" id="A0AAW9REM0"/>
<name>A0AAW9REM0_9GAMM</name>
<protein>
    <recommendedName>
        <fullName evidence="3">Lipoprotein</fullName>
    </recommendedName>
</protein>
<evidence type="ECO:0000313" key="2">
    <source>
        <dbReference type="Proteomes" id="UP001359886"/>
    </source>
</evidence>
<comment type="caution">
    <text evidence="1">The sequence shown here is derived from an EMBL/GenBank/DDBJ whole genome shotgun (WGS) entry which is preliminary data.</text>
</comment>
<keyword evidence="2" id="KW-1185">Reference proteome</keyword>
<accession>A0AAW9REM0</accession>